<dbReference type="CDD" id="cd07246">
    <property type="entry name" value="VOC_like"/>
    <property type="match status" value="1"/>
</dbReference>
<dbReference type="PROSITE" id="PS51819">
    <property type="entry name" value="VOC"/>
    <property type="match status" value="1"/>
</dbReference>
<dbReference type="SUPFAM" id="SSF54593">
    <property type="entry name" value="Glyoxalase/Bleomycin resistance protein/Dihydroxybiphenyl dioxygenase"/>
    <property type="match status" value="1"/>
</dbReference>
<dbReference type="PANTHER" id="PTHR34109">
    <property type="entry name" value="BNAUNNG04460D PROTEIN-RELATED"/>
    <property type="match status" value="1"/>
</dbReference>
<evidence type="ECO:0000259" key="1">
    <source>
        <dbReference type="PROSITE" id="PS51819"/>
    </source>
</evidence>
<organism evidence="2 3">
    <name type="scientific">Plastoroseomonas hellenica</name>
    <dbReference type="NCBI Taxonomy" id="2687306"/>
    <lineage>
        <taxon>Bacteria</taxon>
        <taxon>Pseudomonadati</taxon>
        <taxon>Pseudomonadota</taxon>
        <taxon>Alphaproteobacteria</taxon>
        <taxon>Acetobacterales</taxon>
        <taxon>Acetobacteraceae</taxon>
        <taxon>Plastoroseomonas</taxon>
    </lineage>
</organism>
<dbReference type="InterPro" id="IPR004360">
    <property type="entry name" value="Glyas_Fos-R_dOase_dom"/>
</dbReference>
<accession>A0ABS5F5P4</accession>
<name>A0ABS5F5P4_9PROT</name>
<dbReference type="InterPro" id="IPR037523">
    <property type="entry name" value="VOC_core"/>
</dbReference>
<feature type="domain" description="VOC" evidence="1">
    <location>
        <begin position="5"/>
        <end position="130"/>
    </location>
</feature>
<dbReference type="EMBL" id="JAAGBB010000041">
    <property type="protein sequence ID" value="MBR0667826.1"/>
    <property type="molecule type" value="Genomic_DNA"/>
</dbReference>
<comment type="caution">
    <text evidence="2">The sequence shown here is derived from an EMBL/GenBank/DDBJ whole genome shotgun (WGS) entry which is preliminary data.</text>
</comment>
<gene>
    <name evidence="2" type="ORF">GXW71_25955</name>
</gene>
<sequence length="136" mass="14438">MVDAVPGPIPHLCVADGAAAIDFYRQAFAAQELARHPAEDGRRVLHAVLGLQGGIFYLCDHFPEFESGNAPPGAASPVTIHINVDDVDAVFARAIATGATALLPPMDAFWGDRYAKLRDPFGHVWSLAHPLSRAGG</sequence>
<evidence type="ECO:0000313" key="3">
    <source>
        <dbReference type="Proteomes" id="UP001196870"/>
    </source>
</evidence>
<dbReference type="InterPro" id="IPR029068">
    <property type="entry name" value="Glyas_Bleomycin-R_OHBP_Dase"/>
</dbReference>
<proteinExistence type="predicted"/>
<dbReference type="PANTHER" id="PTHR34109:SF1">
    <property type="entry name" value="VOC DOMAIN-CONTAINING PROTEIN"/>
    <property type="match status" value="1"/>
</dbReference>
<dbReference type="Proteomes" id="UP001196870">
    <property type="component" value="Unassembled WGS sequence"/>
</dbReference>
<protein>
    <submittedName>
        <fullName evidence="2">VOC family protein</fullName>
    </submittedName>
</protein>
<dbReference type="Pfam" id="PF00903">
    <property type="entry name" value="Glyoxalase"/>
    <property type="match status" value="1"/>
</dbReference>
<dbReference type="Gene3D" id="3.30.720.110">
    <property type="match status" value="1"/>
</dbReference>
<keyword evidence="3" id="KW-1185">Reference proteome</keyword>
<dbReference type="Gene3D" id="3.30.720.120">
    <property type="match status" value="1"/>
</dbReference>
<reference evidence="3" key="1">
    <citation type="journal article" date="2021" name="Syst. Appl. Microbiol.">
        <title>Roseomonas hellenica sp. nov., isolated from roots of wild-growing Alkanna tinctoria.</title>
        <authorList>
            <person name="Rat A."/>
            <person name="Naranjo H.D."/>
            <person name="Lebbe L."/>
            <person name="Cnockaert M."/>
            <person name="Krigas N."/>
            <person name="Grigoriadou K."/>
            <person name="Maloupa E."/>
            <person name="Willems A."/>
        </authorList>
    </citation>
    <scope>NUCLEOTIDE SEQUENCE [LARGE SCALE GENOMIC DNA]</scope>
    <source>
        <strain evidence="3">LMG 31523</strain>
    </source>
</reference>
<evidence type="ECO:0000313" key="2">
    <source>
        <dbReference type="EMBL" id="MBR0667826.1"/>
    </source>
</evidence>